<dbReference type="Pfam" id="PF07679">
    <property type="entry name" value="I-set"/>
    <property type="match status" value="1"/>
</dbReference>
<feature type="domain" description="Ig-like" evidence="5">
    <location>
        <begin position="77"/>
        <end position="114"/>
    </location>
</feature>
<keyword evidence="3" id="KW-0393">Immunoglobulin domain</keyword>
<evidence type="ECO:0000313" key="6">
    <source>
        <dbReference type="Ensembl" id="ENSCSAVP00000016322.1"/>
    </source>
</evidence>
<dbReference type="Ensembl" id="ENSCSAVT00000016503.1">
    <property type="protein sequence ID" value="ENSCSAVP00000016322.1"/>
    <property type="gene ID" value="ENSCSAVG00000009606.1"/>
</dbReference>
<evidence type="ECO:0000313" key="7">
    <source>
        <dbReference type="Proteomes" id="UP000007875"/>
    </source>
</evidence>
<dbReference type="SUPFAM" id="SSF48726">
    <property type="entry name" value="Immunoglobulin"/>
    <property type="match status" value="2"/>
</dbReference>
<evidence type="ECO:0000256" key="2">
    <source>
        <dbReference type="ARBA" id="ARBA00023157"/>
    </source>
</evidence>
<dbReference type="Gene3D" id="2.60.40.10">
    <property type="entry name" value="Immunoglobulins"/>
    <property type="match status" value="2"/>
</dbReference>
<organism evidence="6 7">
    <name type="scientific">Ciona savignyi</name>
    <name type="common">Pacific transparent sea squirt</name>
    <dbReference type="NCBI Taxonomy" id="51511"/>
    <lineage>
        <taxon>Eukaryota</taxon>
        <taxon>Metazoa</taxon>
        <taxon>Chordata</taxon>
        <taxon>Tunicata</taxon>
        <taxon>Ascidiacea</taxon>
        <taxon>Phlebobranchia</taxon>
        <taxon>Cionidae</taxon>
        <taxon>Ciona</taxon>
    </lineage>
</organism>
<reference evidence="6" key="2">
    <citation type="submission" date="2025-08" db="UniProtKB">
        <authorList>
            <consortium name="Ensembl"/>
        </authorList>
    </citation>
    <scope>IDENTIFICATION</scope>
</reference>
<keyword evidence="2" id="KW-1015">Disulfide bond</keyword>
<keyword evidence="7" id="KW-1185">Reference proteome</keyword>
<dbReference type="HOGENOM" id="CLU_1331544_0_0_1"/>
<dbReference type="InParanoid" id="H2ZFF6"/>
<dbReference type="InterPro" id="IPR036179">
    <property type="entry name" value="Ig-like_dom_sf"/>
</dbReference>
<keyword evidence="1" id="KW-0677">Repeat</keyword>
<name>H2ZFF6_CIOSA</name>
<proteinExistence type="predicted"/>
<dbReference type="InterPro" id="IPR013098">
    <property type="entry name" value="Ig_I-set"/>
</dbReference>
<dbReference type="eggNOG" id="KOG4194">
    <property type="taxonomic scope" value="Eukaryota"/>
</dbReference>
<dbReference type="AlphaFoldDB" id="H2ZFF6"/>
<dbReference type="Proteomes" id="UP000007875">
    <property type="component" value="Unassembled WGS sequence"/>
</dbReference>
<sequence>MSVVWRRGRAKTVIPPSRKVRIRNQQRIEGGHIFFTSFLILYDVTYDNDDEYSCVISNEFGHAKSTPPAHLSVFVYPTITKQPEDRTVKCGSEVIFQCRASGHPVPDISWQKDGGSTFPAAQERRLVREQLKNDLDEAGIAVAEEDDDSVPAVAKQLVVVSSARVVETSSLMRGPPEQEEEPLLSHPNNELKPPTSSNSFFQASDT</sequence>
<evidence type="ECO:0000259" key="5">
    <source>
        <dbReference type="PROSITE" id="PS50835"/>
    </source>
</evidence>
<evidence type="ECO:0000256" key="1">
    <source>
        <dbReference type="ARBA" id="ARBA00022737"/>
    </source>
</evidence>
<dbReference type="PANTHER" id="PTHR12231:SF253">
    <property type="entry name" value="DPR-INTERACTING PROTEIN ETA, ISOFORM B-RELATED"/>
    <property type="match status" value="1"/>
</dbReference>
<dbReference type="InterPro" id="IPR007110">
    <property type="entry name" value="Ig-like_dom"/>
</dbReference>
<dbReference type="InterPro" id="IPR051170">
    <property type="entry name" value="Neural/epithelial_adhesion"/>
</dbReference>
<dbReference type="InterPro" id="IPR013783">
    <property type="entry name" value="Ig-like_fold"/>
</dbReference>
<feature type="compositionally biased region" description="Polar residues" evidence="4">
    <location>
        <begin position="194"/>
        <end position="206"/>
    </location>
</feature>
<evidence type="ECO:0000256" key="4">
    <source>
        <dbReference type="SAM" id="MobiDB-lite"/>
    </source>
</evidence>
<accession>H2ZFF6</accession>
<dbReference type="PANTHER" id="PTHR12231">
    <property type="entry name" value="CTX-RELATED TYPE I TRANSMEMBRANE PROTEIN"/>
    <property type="match status" value="1"/>
</dbReference>
<reference evidence="6" key="3">
    <citation type="submission" date="2025-09" db="UniProtKB">
        <authorList>
            <consortium name="Ensembl"/>
        </authorList>
    </citation>
    <scope>IDENTIFICATION</scope>
</reference>
<reference evidence="7" key="1">
    <citation type="submission" date="2003-08" db="EMBL/GenBank/DDBJ databases">
        <authorList>
            <person name="Birren B."/>
            <person name="Nusbaum C."/>
            <person name="Abebe A."/>
            <person name="Abouelleil A."/>
            <person name="Adekoya E."/>
            <person name="Ait-zahra M."/>
            <person name="Allen N."/>
            <person name="Allen T."/>
            <person name="An P."/>
            <person name="Anderson M."/>
            <person name="Anderson S."/>
            <person name="Arachchi H."/>
            <person name="Armbruster J."/>
            <person name="Bachantsang P."/>
            <person name="Baldwin J."/>
            <person name="Barry A."/>
            <person name="Bayul T."/>
            <person name="Blitshsteyn B."/>
            <person name="Bloom T."/>
            <person name="Blye J."/>
            <person name="Boguslavskiy L."/>
            <person name="Borowsky M."/>
            <person name="Boukhgalter B."/>
            <person name="Brunache A."/>
            <person name="Butler J."/>
            <person name="Calixte N."/>
            <person name="Calvo S."/>
            <person name="Camarata J."/>
            <person name="Campo K."/>
            <person name="Chang J."/>
            <person name="Cheshatsang Y."/>
            <person name="Citroen M."/>
            <person name="Collymore A."/>
            <person name="Considine T."/>
            <person name="Cook A."/>
            <person name="Cooke P."/>
            <person name="Corum B."/>
            <person name="Cuomo C."/>
            <person name="David R."/>
            <person name="Dawoe T."/>
            <person name="Degray S."/>
            <person name="Dodge S."/>
            <person name="Dooley K."/>
            <person name="Dorje P."/>
            <person name="Dorjee K."/>
            <person name="Dorris L."/>
            <person name="Duffey N."/>
            <person name="Dupes A."/>
            <person name="Elkins T."/>
            <person name="Engels R."/>
            <person name="Erickson J."/>
            <person name="Farina A."/>
            <person name="Faro S."/>
            <person name="Ferreira P."/>
            <person name="Fischer H."/>
            <person name="Fitzgerald M."/>
            <person name="Foley K."/>
            <person name="Gage D."/>
            <person name="Galagan J."/>
            <person name="Gearin G."/>
            <person name="Gnerre S."/>
            <person name="Gnirke A."/>
            <person name="Goyette A."/>
            <person name="Graham J."/>
            <person name="Grandbois E."/>
            <person name="Gyaltsen K."/>
            <person name="Hafez N."/>
            <person name="Hagopian D."/>
            <person name="Hagos B."/>
            <person name="Hall J."/>
            <person name="Hatcher B."/>
            <person name="Heller A."/>
            <person name="Higgins H."/>
            <person name="Honan T."/>
            <person name="Horn A."/>
            <person name="Houde N."/>
            <person name="Hughes L."/>
            <person name="Hulme W."/>
            <person name="Husby E."/>
            <person name="Iliev I."/>
            <person name="Jaffe D."/>
            <person name="Jones C."/>
            <person name="Kamal M."/>
            <person name="Kamat A."/>
            <person name="Kamvysselis M."/>
            <person name="Karlsson E."/>
            <person name="Kells C."/>
            <person name="Kieu A."/>
            <person name="Kisner P."/>
            <person name="Kodira C."/>
            <person name="Kulbokas E."/>
            <person name="Labutti K."/>
            <person name="Lama D."/>
            <person name="Landers T."/>
            <person name="Leger J."/>
            <person name="Levine S."/>
            <person name="Lewis D."/>
            <person name="Lewis T."/>
            <person name="Lindblad-toh K."/>
            <person name="Liu X."/>
            <person name="Lokyitsang T."/>
            <person name="Lokyitsang Y."/>
            <person name="Lucien O."/>
            <person name="Lui A."/>
            <person name="Ma L.J."/>
            <person name="Mabbitt R."/>
            <person name="Macdonald J."/>
            <person name="Maclean C."/>
            <person name="Major J."/>
            <person name="Manning J."/>
            <person name="Marabella R."/>
            <person name="Maru K."/>
            <person name="Matthews C."/>
            <person name="Mauceli E."/>
            <person name="Mccarthy M."/>
            <person name="Mcdonough S."/>
            <person name="Mcghee T."/>
            <person name="Meldrim J."/>
            <person name="Meneus L."/>
            <person name="Mesirov J."/>
            <person name="Mihalev A."/>
            <person name="Mihova T."/>
            <person name="Mikkelsen T."/>
            <person name="Mlenga V."/>
            <person name="Moru K."/>
            <person name="Mozes J."/>
            <person name="Mulrain L."/>
            <person name="Munson G."/>
            <person name="Naylor J."/>
            <person name="Newes C."/>
            <person name="Nguyen C."/>
            <person name="Nguyen N."/>
            <person name="Nguyen T."/>
            <person name="Nicol R."/>
            <person name="Nielsen C."/>
            <person name="Nizzari M."/>
            <person name="Norbu C."/>
            <person name="Norbu N."/>
            <person name="O'donnell P."/>
            <person name="Okoawo O."/>
            <person name="O'leary S."/>
            <person name="Omotosho B."/>
            <person name="O'neill K."/>
            <person name="Osman S."/>
            <person name="Parker S."/>
            <person name="Perrin D."/>
            <person name="Phunkhang P."/>
            <person name="Piqani B."/>
            <person name="Purcell S."/>
            <person name="Rachupka T."/>
            <person name="Ramasamy U."/>
            <person name="Rameau R."/>
            <person name="Ray V."/>
            <person name="Raymond C."/>
            <person name="Retta R."/>
            <person name="Richardson S."/>
            <person name="Rise C."/>
            <person name="Rodriguez J."/>
            <person name="Rogers J."/>
            <person name="Rogov P."/>
            <person name="Rutman M."/>
            <person name="Schupbach R."/>
            <person name="Seaman C."/>
            <person name="Settipalli S."/>
            <person name="Sharpe T."/>
            <person name="Sheridan J."/>
            <person name="Sherpa N."/>
            <person name="Shi J."/>
            <person name="Smirnov S."/>
            <person name="Smith C."/>
            <person name="Sougnez C."/>
            <person name="Spencer B."/>
            <person name="Stalker J."/>
            <person name="Stange-thomann N."/>
            <person name="Stavropoulos S."/>
            <person name="Stetson K."/>
            <person name="Stone C."/>
            <person name="Stone S."/>
            <person name="Stubbs M."/>
            <person name="Talamas J."/>
            <person name="Tchuinga P."/>
            <person name="Tenzing P."/>
            <person name="Tesfaye S."/>
            <person name="Theodore J."/>
            <person name="Thoulutsang Y."/>
            <person name="Topham K."/>
            <person name="Towey S."/>
            <person name="Tsamla T."/>
            <person name="Tsomo N."/>
            <person name="Vallee D."/>
            <person name="Vassiliev H."/>
            <person name="Venkataraman V."/>
            <person name="Vinson J."/>
            <person name="Vo A."/>
            <person name="Wade C."/>
            <person name="Wang S."/>
            <person name="Wangchuk T."/>
            <person name="Wangdi T."/>
            <person name="Whittaker C."/>
            <person name="Wilkinson J."/>
            <person name="Wu Y."/>
            <person name="Wyman D."/>
            <person name="Yadav S."/>
            <person name="Yang S."/>
            <person name="Yang X."/>
            <person name="Yeager S."/>
            <person name="Yee E."/>
            <person name="Young G."/>
            <person name="Zainoun J."/>
            <person name="Zembeck L."/>
            <person name="Zimmer A."/>
            <person name="Zody M."/>
            <person name="Lander E."/>
        </authorList>
    </citation>
    <scope>NUCLEOTIDE SEQUENCE [LARGE SCALE GENOMIC DNA]</scope>
</reference>
<dbReference type="STRING" id="51511.ENSCSAVP00000016322"/>
<evidence type="ECO:0000256" key="3">
    <source>
        <dbReference type="ARBA" id="ARBA00023319"/>
    </source>
</evidence>
<dbReference type="PROSITE" id="PS50835">
    <property type="entry name" value="IG_LIKE"/>
    <property type="match status" value="2"/>
</dbReference>
<feature type="region of interest" description="Disordered" evidence="4">
    <location>
        <begin position="166"/>
        <end position="206"/>
    </location>
</feature>
<protein>
    <recommendedName>
        <fullName evidence="5">Ig-like domain-containing protein</fullName>
    </recommendedName>
</protein>
<feature type="domain" description="Ig-like" evidence="5">
    <location>
        <begin position="1"/>
        <end position="72"/>
    </location>
</feature>